<dbReference type="Pfam" id="PF21058">
    <property type="entry name" value="Stereocilin"/>
    <property type="match status" value="1"/>
</dbReference>
<keyword evidence="5" id="KW-1185">Reference proteome</keyword>
<feature type="domain" description="Stereocilin LRR" evidence="3">
    <location>
        <begin position="63"/>
        <end position="462"/>
    </location>
</feature>
<dbReference type="InterPro" id="IPR048992">
    <property type="entry name" value="Stereocilin_LRR"/>
</dbReference>
<gene>
    <name evidence="4" type="ORF">UPYG_G00084780</name>
</gene>
<keyword evidence="2" id="KW-0325">Glycoprotein</keyword>
<dbReference type="AlphaFoldDB" id="A0ABD0XEI4"/>
<evidence type="ECO:0000256" key="1">
    <source>
        <dbReference type="ARBA" id="ARBA00022729"/>
    </source>
</evidence>
<proteinExistence type="predicted"/>
<protein>
    <recommendedName>
        <fullName evidence="3">Stereocilin LRR domain-containing protein</fullName>
    </recommendedName>
</protein>
<evidence type="ECO:0000256" key="2">
    <source>
        <dbReference type="ARBA" id="ARBA00023180"/>
    </source>
</evidence>
<organism evidence="4 5">
    <name type="scientific">Umbra pygmaea</name>
    <name type="common">Eastern mudminnow</name>
    <dbReference type="NCBI Taxonomy" id="75934"/>
    <lineage>
        <taxon>Eukaryota</taxon>
        <taxon>Metazoa</taxon>
        <taxon>Chordata</taxon>
        <taxon>Craniata</taxon>
        <taxon>Vertebrata</taxon>
        <taxon>Euteleostomi</taxon>
        <taxon>Actinopterygii</taxon>
        <taxon>Neopterygii</taxon>
        <taxon>Teleostei</taxon>
        <taxon>Protacanthopterygii</taxon>
        <taxon>Esociformes</taxon>
        <taxon>Umbridae</taxon>
        <taxon>Umbra</taxon>
    </lineage>
</organism>
<dbReference type="Proteomes" id="UP001557470">
    <property type="component" value="Unassembled WGS sequence"/>
</dbReference>
<keyword evidence="1" id="KW-0732">Signal</keyword>
<comment type="caution">
    <text evidence="4">The sequence shown here is derived from an EMBL/GenBank/DDBJ whole genome shotgun (WGS) entry which is preliminary data.</text>
</comment>
<evidence type="ECO:0000259" key="3">
    <source>
        <dbReference type="Pfam" id="PF21058"/>
    </source>
</evidence>
<name>A0ABD0XEI4_UMBPY</name>
<evidence type="ECO:0000313" key="5">
    <source>
        <dbReference type="Proteomes" id="UP001557470"/>
    </source>
</evidence>
<accession>A0ABD0XEI4</accession>
<dbReference type="PANTHER" id="PTHR23412">
    <property type="entry name" value="STEREOCILIN RELATED"/>
    <property type="match status" value="1"/>
</dbReference>
<sequence>MSWRAGLRLTKGPRGAVGECVLILDFMVGLSAGLEEGEGEVRQGLGQAILLSSLLDNASFWAALRPDASLSMLQTVGLFLRREQNAALKEDLLSCFSPVLWDLIEREDNSSALRVLMQEYLQMPRDRIRTLVMSAEKDAVKRFLSHMHQSWDQLDVHTTQATQREQQAMETMTSAFIHKFPRVTPDLFVDLSQFIPFMSVSDIMSFPASLMINDSVLMAIRDHSAEMKSPQKQAFVKRLLHSTVVGDVSSWPPYFLTSILPLLPHLPVKHFQQLTSDQLVPLVELLGNTTLDGTRGHHVLRTVFIKNRNFTSDSITRLGVLACYLNPEVLRPFLLASPVPSTLWKQLAQCTSEGLIRASGRLSHWLVQAVRPLNASSLSPPALASLSGLLPQLGASFLQSLPSPQLLNLLTQPGLPSFSPAQAFQILSKMSKDTNLTMDTLCRLKPLLAGLSPAVIRDLHWPQNSGTPHCWCWRDLLADLKPALKAMLHRELREVLNGDSRNITEQLQCLVPFVPLRELIEAVDGGAILSDISLYRDLPWSPQQAQIIFKKIHQSKNITRDTIEDLGRIAGGISCDWLKLWTNETDYLELLQFLTELPGVVRPALRKCIVEELRQRPKDILNGLSPWFAAGLPVKLIESLSNTSLTAIMAHIQQHFVDFVKLPRHKQMALAEKVITELGTTHGLAEGELGGDNLDLLGPLLPFLDRDIIGLVDRRALELRLDELRGYCLPPDTLRDVAALLTGGDLLGEASAWTVGDVELVGRMLFSLSPKQINSIPQVVLSAATVEEVLAEQLNWEDSNMGQACAFQRIDQQGHQERIHSLVRTIVRAQSPKGKVPVPSCGDIRGTFPSVWTANQLSRMTEHELAQCVEVIGQDVSLSPEQRKALWVNLRQAYSPVRGLRPEQVLGLGCVLTELREKELQDANLTDLAILAQLGALNDWSPKKMRAAVVGVLRKRKLRAEQLGSVDLASLGKLLCGLTLSEISRLDPYNLSVAVLFLRGLDLPCSEPQMEALTSRLSAPQAFGPVSTWGPEVFTEIGTLAAGLEDIVLSALVQDQVEGLIPEAISLIPPKKMSVVFSAVQLSWLNVEQAWAVTENQWAELNSRQRHALSLAQYEGDVLLEHRGRNVALSARSADILTVGLLSLCCMLWQLS</sequence>
<dbReference type="EMBL" id="JAGEUA010000002">
    <property type="protein sequence ID" value="KAL1007308.1"/>
    <property type="molecule type" value="Genomic_DNA"/>
</dbReference>
<dbReference type="PANTHER" id="PTHR23412:SF14">
    <property type="entry name" value="STEREOCILIN-RELATED"/>
    <property type="match status" value="1"/>
</dbReference>
<reference evidence="4 5" key="1">
    <citation type="submission" date="2024-06" db="EMBL/GenBank/DDBJ databases">
        <authorList>
            <person name="Pan Q."/>
            <person name="Wen M."/>
            <person name="Jouanno E."/>
            <person name="Zahm M."/>
            <person name="Klopp C."/>
            <person name="Cabau C."/>
            <person name="Louis A."/>
            <person name="Berthelot C."/>
            <person name="Parey E."/>
            <person name="Roest Crollius H."/>
            <person name="Montfort J."/>
            <person name="Robinson-Rechavi M."/>
            <person name="Bouchez O."/>
            <person name="Lampietro C."/>
            <person name="Lopez Roques C."/>
            <person name="Donnadieu C."/>
            <person name="Postlethwait J."/>
            <person name="Bobe J."/>
            <person name="Verreycken H."/>
            <person name="Guiguen Y."/>
        </authorList>
    </citation>
    <scope>NUCLEOTIDE SEQUENCE [LARGE SCALE GENOMIC DNA]</scope>
    <source>
        <strain evidence="4">Up_M1</strain>
        <tissue evidence="4">Testis</tissue>
    </source>
</reference>
<dbReference type="InterPro" id="IPR026664">
    <property type="entry name" value="Stereocilin-rel"/>
</dbReference>
<evidence type="ECO:0000313" key="4">
    <source>
        <dbReference type="EMBL" id="KAL1007308.1"/>
    </source>
</evidence>